<dbReference type="SMART" id="SM00233">
    <property type="entry name" value="PH"/>
    <property type="match status" value="1"/>
</dbReference>
<sequence length="485" mass="54827">MSMIEKIHEGFLVQYRASDQLETGRRRWFVLYRRDNCLCLRYYKHSPKTSKDRPLFDYPLTDESNIDYSGEITDNRFLLVLDRKTWFILQADTREEVIFWLSIFQSQCKLKVCLFPWQWPHCSAQMNVNQTAYSVRPQEYSGATLSNFSCGLSNMNTLDRYDADTMHGIAPNPDPPMFDPLRSPIIARRFGELIPSQNTSGHSRTLPAKPPVPRLIISPTTRTTVDDENQSVSTLRSARIRRLSATKSADATEFATSCHSVGPVLGAIHNLHEQIANPGGVSVRGLVNDFRTHLAVIDADNRVWVAGWNTECVGLHGLFHIGDQLMELSGLPIRCSKEFYKNLEFLNQEAHGLRVHCSLRLRRLPLGKAFAVRRTYPGQSIGLHLMNGTNQVHIDPFGLVARNGLPLVSTACSIATSGEHGYQQPWTLTEINGQPLNLFGRKNEALIFLNAYGTEVSAVIHPTDLVLQIAKGLKKFRSHEKYIPR</sequence>
<dbReference type="OrthoDB" id="6126662at2759"/>
<protein>
    <recommendedName>
        <fullName evidence="1">PH domain-containing protein</fullName>
    </recommendedName>
</protein>
<comment type="caution">
    <text evidence="2">The sequence shown here is derived from an EMBL/GenBank/DDBJ whole genome shotgun (WGS) entry which is preliminary data.</text>
</comment>
<accession>A0A504Z2V4</accession>
<organism evidence="2 3">
    <name type="scientific">Fasciola gigantica</name>
    <name type="common">Giant liver fluke</name>
    <dbReference type="NCBI Taxonomy" id="46835"/>
    <lineage>
        <taxon>Eukaryota</taxon>
        <taxon>Metazoa</taxon>
        <taxon>Spiralia</taxon>
        <taxon>Lophotrochozoa</taxon>
        <taxon>Platyhelminthes</taxon>
        <taxon>Trematoda</taxon>
        <taxon>Digenea</taxon>
        <taxon>Plagiorchiida</taxon>
        <taxon>Echinostomata</taxon>
        <taxon>Echinostomatoidea</taxon>
        <taxon>Fasciolidae</taxon>
        <taxon>Fasciola</taxon>
    </lineage>
</organism>
<dbReference type="InterPro" id="IPR011993">
    <property type="entry name" value="PH-like_dom_sf"/>
</dbReference>
<keyword evidence="3" id="KW-1185">Reference proteome</keyword>
<evidence type="ECO:0000313" key="3">
    <source>
        <dbReference type="Proteomes" id="UP000316759"/>
    </source>
</evidence>
<dbReference type="InterPro" id="IPR001849">
    <property type="entry name" value="PH_domain"/>
</dbReference>
<name>A0A504Z2V4_FASGI</name>
<proteinExistence type="predicted"/>
<dbReference type="CDD" id="cd00821">
    <property type="entry name" value="PH"/>
    <property type="match status" value="1"/>
</dbReference>
<dbReference type="SUPFAM" id="SSF50729">
    <property type="entry name" value="PH domain-like"/>
    <property type="match status" value="1"/>
</dbReference>
<dbReference type="EMBL" id="SUNJ01001078">
    <property type="protein sequence ID" value="TPP67096.1"/>
    <property type="molecule type" value="Genomic_DNA"/>
</dbReference>
<feature type="domain" description="PH" evidence="1">
    <location>
        <begin position="5"/>
        <end position="109"/>
    </location>
</feature>
<dbReference type="Gene3D" id="2.30.29.30">
    <property type="entry name" value="Pleckstrin-homology domain (PH domain)/Phosphotyrosine-binding domain (PTB)"/>
    <property type="match status" value="1"/>
</dbReference>
<dbReference type="Proteomes" id="UP000316759">
    <property type="component" value="Unassembled WGS sequence"/>
</dbReference>
<dbReference type="AlphaFoldDB" id="A0A504Z2V4"/>
<evidence type="ECO:0000313" key="2">
    <source>
        <dbReference type="EMBL" id="TPP67096.1"/>
    </source>
</evidence>
<gene>
    <name evidence="2" type="ORF">FGIG_03685</name>
</gene>
<evidence type="ECO:0000259" key="1">
    <source>
        <dbReference type="PROSITE" id="PS50003"/>
    </source>
</evidence>
<dbReference type="STRING" id="46835.A0A504Z2V4"/>
<dbReference type="PROSITE" id="PS50003">
    <property type="entry name" value="PH_DOMAIN"/>
    <property type="match status" value="1"/>
</dbReference>
<reference evidence="2 3" key="1">
    <citation type="submission" date="2019-04" db="EMBL/GenBank/DDBJ databases">
        <title>Annotation for the trematode Fasciola gigantica.</title>
        <authorList>
            <person name="Choi Y.-J."/>
        </authorList>
    </citation>
    <scope>NUCLEOTIDE SEQUENCE [LARGE SCALE GENOMIC DNA]</scope>
    <source>
        <strain evidence="2">Uganda_cow_1</strain>
    </source>
</reference>
<dbReference type="Pfam" id="PF00169">
    <property type="entry name" value="PH"/>
    <property type="match status" value="1"/>
</dbReference>